<evidence type="ECO:0000313" key="2">
    <source>
        <dbReference type="Proteomes" id="UP001162164"/>
    </source>
</evidence>
<proteinExistence type="predicted"/>
<evidence type="ECO:0000313" key="1">
    <source>
        <dbReference type="EMBL" id="KAJ8966580.1"/>
    </source>
</evidence>
<comment type="caution">
    <text evidence="1">The sequence shown here is derived from an EMBL/GenBank/DDBJ whole genome shotgun (WGS) entry which is preliminary data.</text>
</comment>
<reference evidence="1" key="1">
    <citation type="journal article" date="2023" name="Insect Mol. Biol.">
        <title>Genome sequencing provides insights into the evolution of gene families encoding plant cell wall-degrading enzymes in longhorned beetles.</title>
        <authorList>
            <person name="Shin N.R."/>
            <person name="Okamura Y."/>
            <person name="Kirsch R."/>
            <person name="Pauchet Y."/>
        </authorList>
    </citation>
    <scope>NUCLEOTIDE SEQUENCE</scope>
    <source>
        <strain evidence="1">MMC_N1</strain>
    </source>
</reference>
<protein>
    <submittedName>
        <fullName evidence="1">Uncharacterized protein</fullName>
    </submittedName>
</protein>
<sequence>MFLEATGQEYIKQGSLSPGKPGKVREFGLGAIKSGNCQGISNYGVLPRPQIGLYQALGSNRESAPDFSVGEE</sequence>
<keyword evidence="2" id="KW-1185">Reference proteome</keyword>
<gene>
    <name evidence="1" type="ORF">NQ317_016741</name>
</gene>
<dbReference type="Proteomes" id="UP001162164">
    <property type="component" value="Unassembled WGS sequence"/>
</dbReference>
<accession>A0ABQ9IVF5</accession>
<dbReference type="EMBL" id="JAPWTJ010002334">
    <property type="protein sequence ID" value="KAJ8966580.1"/>
    <property type="molecule type" value="Genomic_DNA"/>
</dbReference>
<organism evidence="1 2">
    <name type="scientific">Molorchus minor</name>
    <dbReference type="NCBI Taxonomy" id="1323400"/>
    <lineage>
        <taxon>Eukaryota</taxon>
        <taxon>Metazoa</taxon>
        <taxon>Ecdysozoa</taxon>
        <taxon>Arthropoda</taxon>
        <taxon>Hexapoda</taxon>
        <taxon>Insecta</taxon>
        <taxon>Pterygota</taxon>
        <taxon>Neoptera</taxon>
        <taxon>Endopterygota</taxon>
        <taxon>Coleoptera</taxon>
        <taxon>Polyphaga</taxon>
        <taxon>Cucujiformia</taxon>
        <taxon>Chrysomeloidea</taxon>
        <taxon>Cerambycidae</taxon>
        <taxon>Lamiinae</taxon>
        <taxon>Monochamini</taxon>
        <taxon>Molorchus</taxon>
    </lineage>
</organism>
<name>A0ABQ9IVF5_9CUCU</name>